<evidence type="ECO:0000256" key="1">
    <source>
        <dbReference type="ARBA" id="ARBA00004141"/>
    </source>
</evidence>
<dbReference type="Gene3D" id="6.10.110.10">
    <property type="match status" value="1"/>
</dbReference>
<reference evidence="7" key="1">
    <citation type="submission" date="2025-08" db="UniProtKB">
        <authorList>
            <consortium name="Ensembl"/>
        </authorList>
    </citation>
    <scope>IDENTIFICATION</scope>
</reference>
<evidence type="ECO:0000256" key="2">
    <source>
        <dbReference type="ARBA" id="ARBA00007262"/>
    </source>
</evidence>
<dbReference type="AlphaFoldDB" id="A0A673HNI1"/>
<dbReference type="Pfam" id="PF06140">
    <property type="entry name" value="Ifi-6-16"/>
    <property type="match status" value="1"/>
</dbReference>
<evidence type="ECO:0000313" key="7">
    <source>
        <dbReference type="Ensembl" id="ENSSRHP00000029072.1"/>
    </source>
</evidence>
<evidence type="ECO:0000313" key="8">
    <source>
        <dbReference type="Proteomes" id="UP000472270"/>
    </source>
</evidence>
<evidence type="ECO:0000256" key="4">
    <source>
        <dbReference type="ARBA" id="ARBA00022989"/>
    </source>
</evidence>
<keyword evidence="8" id="KW-1185">Reference proteome</keyword>
<dbReference type="InterPro" id="IPR009311">
    <property type="entry name" value="IFI6/IFI27-like"/>
</dbReference>
<feature type="transmembrane region" description="Helical" evidence="6">
    <location>
        <begin position="42"/>
        <end position="65"/>
    </location>
</feature>
<dbReference type="GO" id="GO:0031966">
    <property type="term" value="C:mitochondrial membrane"/>
    <property type="evidence" value="ECO:0007669"/>
    <property type="project" value="TreeGrafter"/>
</dbReference>
<accession>A0A673HNI1</accession>
<sequence>TEVVSIIWIIVIFFSGAVLLAPVALSMAGFTAAGITAGSMAAGMMSSAAITSGGGVATGSLVALLQSADARMNLYDITGLGTPVLCVILIQLLLL</sequence>
<feature type="transmembrane region" description="Helical" evidence="6">
    <location>
        <begin position="6"/>
        <end position="30"/>
    </location>
</feature>
<dbReference type="Proteomes" id="UP000472270">
    <property type="component" value="Unassembled WGS sequence"/>
</dbReference>
<dbReference type="PANTHER" id="PTHR16932:SF18">
    <property type="entry name" value="INTERFERON, ALPHA-INDUCIBLE PROTEIN 27-LIKE 2"/>
    <property type="match status" value="1"/>
</dbReference>
<dbReference type="Ensembl" id="ENSSRHT00000029931.1">
    <property type="protein sequence ID" value="ENSSRHP00000029072.1"/>
    <property type="gene ID" value="ENSSRHG00000015091.1"/>
</dbReference>
<dbReference type="GO" id="GO:0001836">
    <property type="term" value="P:release of cytochrome c from mitochondria"/>
    <property type="evidence" value="ECO:0007669"/>
    <property type="project" value="TreeGrafter"/>
</dbReference>
<proteinExistence type="inferred from homology"/>
<dbReference type="GO" id="GO:0097193">
    <property type="term" value="P:intrinsic apoptotic signaling pathway"/>
    <property type="evidence" value="ECO:0007669"/>
    <property type="project" value="TreeGrafter"/>
</dbReference>
<comment type="subcellular location">
    <subcellularLocation>
        <location evidence="1">Membrane</location>
        <topology evidence="1">Multi-pass membrane protein</topology>
    </subcellularLocation>
</comment>
<protein>
    <submittedName>
        <fullName evidence="7">Uncharacterized protein</fullName>
    </submittedName>
</protein>
<dbReference type="PANTHER" id="PTHR16932">
    <property type="entry name" value="INTERFERON ALPHA-INDUCIBLE PROTEIN 27"/>
    <property type="match status" value="1"/>
</dbReference>
<keyword evidence="5 6" id="KW-0472">Membrane</keyword>
<keyword evidence="3 6" id="KW-0812">Transmembrane</keyword>
<name>A0A673HNI1_9TELE</name>
<organism evidence="7 8">
    <name type="scientific">Sinocyclocheilus rhinocerous</name>
    <dbReference type="NCBI Taxonomy" id="307959"/>
    <lineage>
        <taxon>Eukaryota</taxon>
        <taxon>Metazoa</taxon>
        <taxon>Chordata</taxon>
        <taxon>Craniata</taxon>
        <taxon>Vertebrata</taxon>
        <taxon>Euteleostomi</taxon>
        <taxon>Actinopterygii</taxon>
        <taxon>Neopterygii</taxon>
        <taxon>Teleostei</taxon>
        <taxon>Ostariophysi</taxon>
        <taxon>Cypriniformes</taxon>
        <taxon>Cyprinidae</taxon>
        <taxon>Cyprininae</taxon>
        <taxon>Sinocyclocheilus</taxon>
    </lineage>
</organism>
<evidence type="ECO:0000256" key="6">
    <source>
        <dbReference type="SAM" id="Phobius"/>
    </source>
</evidence>
<dbReference type="InterPro" id="IPR038213">
    <property type="entry name" value="IFI6/IFI27-like_sf"/>
</dbReference>
<comment type="similarity">
    <text evidence="2">Belongs to the IFI6/IFI27 family.</text>
</comment>
<evidence type="ECO:0000256" key="5">
    <source>
        <dbReference type="ARBA" id="ARBA00023136"/>
    </source>
</evidence>
<reference evidence="7" key="2">
    <citation type="submission" date="2025-09" db="UniProtKB">
        <authorList>
            <consortium name="Ensembl"/>
        </authorList>
    </citation>
    <scope>IDENTIFICATION</scope>
</reference>
<keyword evidence="4 6" id="KW-1133">Transmembrane helix</keyword>
<feature type="transmembrane region" description="Helical" evidence="6">
    <location>
        <begin position="77"/>
        <end position="94"/>
    </location>
</feature>
<evidence type="ECO:0000256" key="3">
    <source>
        <dbReference type="ARBA" id="ARBA00022692"/>
    </source>
</evidence>